<name>A0ACB8UB86_9APHY</name>
<organism evidence="1 2">
    <name type="scientific">Irpex rosettiformis</name>
    <dbReference type="NCBI Taxonomy" id="378272"/>
    <lineage>
        <taxon>Eukaryota</taxon>
        <taxon>Fungi</taxon>
        <taxon>Dikarya</taxon>
        <taxon>Basidiomycota</taxon>
        <taxon>Agaricomycotina</taxon>
        <taxon>Agaricomycetes</taxon>
        <taxon>Polyporales</taxon>
        <taxon>Irpicaceae</taxon>
        <taxon>Irpex</taxon>
    </lineage>
</organism>
<keyword evidence="1" id="KW-0378">Hydrolase</keyword>
<sequence length="185" mass="20397">GRANVGKSTLLNAVLGRRNLLHTSKRAGRTQTLNFYRVGPEPAKAVVVDAPGYGQRGRPEWGALFDHYVSNREELKRIYLLINASHGLKESDAMMLSHLNQQCESSLAHNRHITLQAIFTKCDLLRGDAQKQLQRMQQEIFEAAPLCLPGIATATSSVQIGVDKVQQSIVEACGLGRVSTVIRHT</sequence>
<dbReference type="Proteomes" id="UP001055072">
    <property type="component" value="Unassembled WGS sequence"/>
</dbReference>
<evidence type="ECO:0000313" key="1">
    <source>
        <dbReference type="EMBL" id="KAI0091578.1"/>
    </source>
</evidence>
<protein>
    <submittedName>
        <fullName evidence="1">P-loop containing nucleoside triphosphate hydrolase protein</fullName>
    </submittedName>
</protein>
<proteinExistence type="predicted"/>
<reference evidence="1" key="1">
    <citation type="journal article" date="2021" name="Environ. Microbiol.">
        <title>Gene family expansions and transcriptome signatures uncover fungal adaptations to wood decay.</title>
        <authorList>
            <person name="Hage H."/>
            <person name="Miyauchi S."/>
            <person name="Viragh M."/>
            <person name="Drula E."/>
            <person name="Min B."/>
            <person name="Chaduli D."/>
            <person name="Navarro D."/>
            <person name="Favel A."/>
            <person name="Norest M."/>
            <person name="Lesage-Meessen L."/>
            <person name="Balint B."/>
            <person name="Merenyi Z."/>
            <person name="de Eugenio L."/>
            <person name="Morin E."/>
            <person name="Martinez A.T."/>
            <person name="Baldrian P."/>
            <person name="Stursova M."/>
            <person name="Martinez M.J."/>
            <person name="Novotny C."/>
            <person name="Magnuson J.K."/>
            <person name="Spatafora J.W."/>
            <person name="Maurice S."/>
            <person name="Pangilinan J."/>
            <person name="Andreopoulos W."/>
            <person name="LaButti K."/>
            <person name="Hundley H."/>
            <person name="Na H."/>
            <person name="Kuo A."/>
            <person name="Barry K."/>
            <person name="Lipzen A."/>
            <person name="Henrissat B."/>
            <person name="Riley R."/>
            <person name="Ahrendt S."/>
            <person name="Nagy L.G."/>
            <person name="Grigoriev I.V."/>
            <person name="Martin F."/>
            <person name="Rosso M.N."/>
        </authorList>
    </citation>
    <scope>NUCLEOTIDE SEQUENCE</scope>
    <source>
        <strain evidence="1">CBS 384.51</strain>
    </source>
</reference>
<accession>A0ACB8UB86</accession>
<feature type="non-terminal residue" evidence="1">
    <location>
        <position position="1"/>
    </location>
</feature>
<gene>
    <name evidence="1" type="ORF">BDY19DRAFT_885206</name>
</gene>
<comment type="caution">
    <text evidence="1">The sequence shown here is derived from an EMBL/GenBank/DDBJ whole genome shotgun (WGS) entry which is preliminary data.</text>
</comment>
<keyword evidence="2" id="KW-1185">Reference proteome</keyword>
<evidence type="ECO:0000313" key="2">
    <source>
        <dbReference type="Proteomes" id="UP001055072"/>
    </source>
</evidence>
<dbReference type="EMBL" id="MU274905">
    <property type="protein sequence ID" value="KAI0091578.1"/>
    <property type="molecule type" value="Genomic_DNA"/>
</dbReference>